<name>A0ABR1FI49_AURAN</name>
<evidence type="ECO:0000256" key="2">
    <source>
        <dbReference type="SAM" id="MobiDB-lite"/>
    </source>
</evidence>
<comment type="similarity">
    <text evidence="1">Belongs to the multi antimicrobial extrusion (MATE) (TC 2.A.66.1) family.</text>
</comment>
<evidence type="ECO:0008006" key="6">
    <source>
        <dbReference type="Google" id="ProtNLM"/>
    </source>
</evidence>
<feature type="transmembrane region" description="Helical" evidence="3">
    <location>
        <begin position="43"/>
        <end position="66"/>
    </location>
</feature>
<evidence type="ECO:0000256" key="3">
    <source>
        <dbReference type="SAM" id="Phobius"/>
    </source>
</evidence>
<feature type="transmembrane region" description="Helical" evidence="3">
    <location>
        <begin position="453"/>
        <end position="472"/>
    </location>
</feature>
<comment type="caution">
    <text evidence="4">The sequence shown here is derived from an EMBL/GenBank/DDBJ whole genome shotgun (WGS) entry which is preliminary data.</text>
</comment>
<keyword evidence="3" id="KW-1133">Transmembrane helix</keyword>
<feature type="transmembrane region" description="Helical" evidence="3">
    <location>
        <begin position="192"/>
        <end position="214"/>
    </location>
</feature>
<gene>
    <name evidence="4" type="ORF">SO694_00071154</name>
</gene>
<reference evidence="4 5" key="1">
    <citation type="submission" date="2024-03" db="EMBL/GenBank/DDBJ databases">
        <title>Aureococcus anophagefferens CCMP1851 and Kratosvirus quantuckense: Draft genome of a second virus-susceptible host strain in the model system.</title>
        <authorList>
            <person name="Chase E."/>
            <person name="Truchon A.R."/>
            <person name="Schepens W."/>
            <person name="Wilhelm S.W."/>
        </authorList>
    </citation>
    <scope>NUCLEOTIDE SEQUENCE [LARGE SCALE GENOMIC DNA]</scope>
    <source>
        <strain evidence="4 5">CCMP1851</strain>
    </source>
</reference>
<feature type="transmembrane region" description="Helical" evidence="3">
    <location>
        <begin position="87"/>
        <end position="106"/>
    </location>
</feature>
<keyword evidence="3" id="KW-0472">Membrane</keyword>
<accession>A0ABR1FI49</accession>
<proteinExistence type="inferred from homology"/>
<feature type="transmembrane region" description="Helical" evidence="3">
    <location>
        <begin position="352"/>
        <end position="374"/>
    </location>
</feature>
<feature type="transmembrane region" description="Helical" evidence="3">
    <location>
        <begin position="394"/>
        <end position="416"/>
    </location>
</feature>
<feature type="compositionally biased region" description="Basic and acidic residues" evidence="2">
    <location>
        <begin position="1"/>
        <end position="22"/>
    </location>
</feature>
<protein>
    <recommendedName>
        <fullName evidence="6">Polysaccharide biosynthesis protein C-terminal domain-containing protein</fullName>
    </recommendedName>
</protein>
<feature type="transmembrane region" description="Helical" evidence="3">
    <location>
        <begin position="428"/>
        <end position="447"/>
    </location>
</feature>
<evidence type="ECO:0000313" key="4">
    <source>
        <dbReference type="EMBL" id="KAK7231185.1"/>
    </source>
</evidence>
<dbReference type="InterPro" id="IPR002528">
    <property type="entry name" value="MATE_fam"/>
</dbReference>
<feature type="transmembrane region" description="Helical" evidence="3">
    <location>
        <begin position="160"/>
        <end position="180"/>
    </location>
</feature>
<feature type="transmembrane region" description="Helical" evidence="3">
    <location>
        <begin position="221"/>
        <end position="238"/>
    </location>
</feature>
<keyword evidence="3" id="KW-0812">Transmembrane</keyword>
<dbReference type="Proteomes" id="UP001363151">
    <property type="component" value="Unassembled WGS sequence"/>
</dbReference>
<feature type="transmembrane region" description="Helical" evidence="3">
    <location>
        <begin position="308"/>
        <end position="332"/>
    </location>
</feature>
<keyword evidence="5" id="KW-1185">Reference proteome</keyword>
<dbReference type="Pfam" id="PF01554">
    <property type="entry name" value="MatE"/>
    <property type="match status" value="1"/>
</dbReference>
<organism evidence="4 5">
    <name type="scientific">Aureococcus anophagefferens</name>
    <name type="common">Harmful bloom alga</name>
    <dbReference type="NCBI Taxonomy" id="44056"/>
    <lineage>
        <taxon>Eukaryota</taxon>
        <taxon>Sar</taxon>
        <taxon>Stramenopiles</taxon>
        <taxon>Ochrophyta</taxon>
        <taxon>Pelagophyceae</taxon>
        <taxon>Pelagomonadales</taxon>
        <taxon>Pelagomonadaceae</taxon>
        <taxon>Aureococcus</taxon>
    </lineage>
</organism>
<feature type="region of interest" description="Disordered" evidence="2">
    <location>
        <begin position="1"/>
        <end position="36"/>
    </location>
</feature>
<feature type="transmembrane region" description="Helical" evidence="3">
    <location>
        <begin position="126"/>
        <end position="148"/>
    </location>
</feature>
<dbReference type="EMBL" id="JBBJCI010000419">
    <property type="protein sequence ID" value="KAK7231185.1"/>
    <property type="molecule type" value="Genomic_DNA"/>
</dbReference>
<evidence type="ECO:0000256" key="1">
    <source>
        <dbReference type="ARBA" id="ARBA00010199"/>
    </source>
</evidence>
<evidence type="ECO:0000313" key="5">
    <source>
        <dbReference type="Proteomes" id="UP001363151"/>
    </source>
</evidence>
<sequence>MCAAEEAKDGAAADMEEPKAAEADGAPSAAPPAKPGSNTGLGVWIKSVVGFFAMLFTVWALDYVLVKRMLAKRGASLLASYLAVNSTYEFAMSICSFVLLGSLPMLSKTSGEGDDVATGKVMRQTITLSAAVGTVLALVLSVFHAELLSLFKPRDEDESLVAGAPTMLLIQGTGFTFTVLSMGAASVAVALLQLYVLVVAGVAAYAFWIVAALVLYHNTNLGLPAFGVAVVFSYPIYFRVCDVLLRGDAAQAARYGLDKGHVQAVSLDDARRFLSNIGNVGVRSAFSTLRALLSPLAAIKLGVVEGSVYYLLLALQAPAIGLALGSGAINFFGARMIGAGEAKAFRWFAKDFSAFLVFWSVVAALLFLANGRGVVVDAARDDERAEYRDACTPFLWGVAVAILPLRLLSTIVDNVLLATQDFRVLGKLYSVGFAVYFAALAAAYSHFRSLESVFFADFLFYFARCLMSAIYIRYVTFRRDPWWVARAPVDDPLDVYVAEMVGLLDTFGNRKFERVFLGLLNSSALGKRWFVILVGIWRSMATDLQQASEVLATRRRSSLFRPKVRPS</sequence>